<dbReference type="Proteomes" id="UP000825729">
    <property type="component" value="Unassembled WGS sequence"/>
</dbReference>
<feature type="region of interest" description="Disordered" evidence="3">
    <location>
        <begin position="35"/>
        <end position="59"/>
    </location>
</feature>
<dbReference type="Pfam" id="PF08839">
    <property type="entry name" value="CDT1"/>
    <property type="match status" value="1"/>
</dbReference>
<dbReference type="InterPro" id="IPR036390">
    <property type="entry name" value="WH_DNA-bd_sf"/>
</dbReference>
<sequence length="514" mass="58442">MDQESPSESKREALGYKHELIPLPTEEPSLKQLENEIDGQQKIEDNQFGSPTPPPVVQPPRIKQKGAVLPFRTVKQIPEFFQNVDLATDSKAQSPMKINEVAEVNELPDNYKILAEFFDRLDTSLRLLRLRQKLATFRSISIQVEILTKRKFLYSHLAQIKYIYPEAIKIEKVLKHDETTLFMKPDLKVTLLPDAVNAQPGESMALCRAFRSRLIDFLESHQEDADIPEALLPEPFNQSNASVEAEILPSETYKEVPQPFSESESILNPSLLSPSFQKIFSEKHMVPKTDKAISPPSDVSSIKFTTENLSMERICSPTRSSDYSVCSTTPSKHVLTPLAETPMQKTPKRLVPSPYDSCHVSNDTSSHSATKRSLKFSLSEAERDLSPTVAETTDKQVGKDREEVNEVYSLDPDDKDEWQLKSTCLTDLFNTVYVIFQNINYSSVTKQELVHKILWQNCDIIETRVVEEQLELLEEFIPEWLCKKIAFGGHILYSLKRTLDPDFIRAKLGQAVSV</sequence>
<dbReference type="GO" id="GO:0000076">
    <property type="term" value="P:DNA replication checkpoint signaling"/>
    <property type="evidence" value="ECO:0007669"/>
    <property type="project" value="TreeGrafter"/>
</dbReference>
<dbReference type="GO" id="GO:0071163">
    <property type="term" value="P:DNA replication preinitiation complex assembly"/>
    <property type="evidence" value="ECO:0007669"/>
    <property type="project" value="InterPro"/>
</dbReference>
<protein>
    <recommendedName>
        <fullName evidence="4">CDT1 Geminin-binding domain-containing protein</fullName>
    </recommendedName>
</protein>
<dbReference type="SMART" id="SM01075">
    <property type="entry name" value="CDT1"/>
    <property type="match status" value="1"/>
</dbReference>
<evidence type="ECO:0000256" key="1">
    <source>
        <dbReference type="ARBA" id="ARBA00008356"/>
    </source>
</evidence>
<comment type="caution">
    <text evidence="5">The sequence shown here is derived from an EMBL/GenBank/DDBJ whole genome shotgun (WGS) entry which is preliminary data.</text>
</comment>
<accession>A0AAV7EYT6</accession>
<keyword evidence="2" id="KW-0131">Cell cycle</keyword>
<dbReference type="AlphaFoldDB" id="A0AAV7EYT6"/>
<dbReference type="SUPFAM" id="SSF46785">
    <property type="entry name" value="Winged helix' DNA-binding domain"/>
    <property type="match status" value="1"/>
</dbReference>
<dbReference type="InterPro" id="IPR032054">
    <property type="entry name" value="Cdt1_C"/>
</dbReference>
<dbReference type="GO" id="GO:0000278">
    <property type="term" value="P:mitotic cell cycle"/>
    <property type="evidence" value="ECO:0007669"/>
    <property type="project" value="TreeGrafter"/>
</dbReference>
<evidence type="ECO:0000313" key="5">
    <source>
        <dbReference type="EMBL" id="KAG9453636.1"/>
    </source>
</evidence>
<dbReference type="InterPro" id="IPR045173">
    <property type="entry name" value="Cdt1"/>
</dbReference>
<dbReference type="GO" id="GO:0030174">
    <property type="term" value="P:regulation of DNA-templated DNA replication initiation"/>
    <property type="evidence" value="ECO:0007669"/>
    <property type="project" value="InterPro"/>
</dbReference>
<evidence type="ECO:0000259" key="4">
    <source>
        <dbReference type="SMART" id="SM01075"/>
    </source>
</evidence>
<proteinExistence type="inferred from homology"/>
<reference evidence="5 6" key="1">
    <citation type="submission" date="2021-07" db="EMBL/GenBank/DDBJ databases">
        <title>The Aristolochia fimbriata genome: insights into angiosperm evolution, floral development and chemical biosynthesis.</title>
        <authorList>
            <person name="Jiao Y."/>
        </authorList>
    </citation>
    <scope>NUCLEOTIDE SEQUENCE [LARGE SCALE GENOMIC DNA]</scope>
    <source>
        <strain evidence="5">IBCAS-2021</strain>
        <tissue evidence="5">Leaf</tissue>
    </source>
</reference>
<dbReference type="InterPro" id="IPR014939">
    <property type="entry name" value="CDT1_Gemini-bd-like"/>
</dbReference>
<name>A0AAV7EYT6_ARIFI</name>
<dbReference type="InterPro" id="IPR038090">
    <property type="entry name" value="Cdt1_C_WH_dom_sf"/>
</dbReference>
<dbReference type="Gene3D" id="1.10.10.1420">
    <property type="entry name" value="DNA replication factor Cdt1, C-terminal WH domain"/>
    <property type="match status" value="1"/>
</dbReference>
<organism evidence="5 6">
    <name type="scientific">Aristolochia fimbriata</name>
    <name type="common">White veined hardy Dutchman's pipe vine</name>
    <dbReference type="NCBI Taxonomy" id="158543"/>
    <lineage>
        <taxon>Eukaryota</taxon>
        <taxon>Viridiplantae</taxon>
        <taxon>Streptophyta</taxon>
        <taxon>Embryophyta</taxon>
        <taxon>Tracheophyta</taxon>
        <taxon>Spermatophyta</taxon>
        <taxon>Magnoliopsida</taxon>
        <taxon>Magnoliidae</taxon>
        <taxon>Piperales</taxon>
        <taxon>Aristolochiaceae</taxon>
        <taxon>Aristolochia</taxon>
    </lineage>
</organism>
<dbReference type="GO" id="GO:0005634">
    <property type="term" value="C:nucleus"/>
    <property type="evidence" value="ECO:0007669"/>
    <property type="project" value="TreeGrafter"/>
</dbReference>
<evidence type="ECO:0000313" key="6">
    <source>
        <dbReference type="Proteomes" id="UP000825729"/>
    </source>
</evidence>
<keyword evidence="6" id="KW-1185">Reference proteome</keyword>
<dbReference type="PANTHER" id="PTHR28637:SF13">
    <property type="entry name" value="EXPRESSED PROTEIN"/>
    <property type="match status" value="1"/>
</dbReference>
<dbReference type="PANTHER" id="PTHR28637">
    <property type="entry name" value="DNA REPLICATION FACTOR CDT1"/>
    <property type="match status" value="1"/>
</dbReference>
<dbReference type="GO" id="GO:0070182">
    <property type="term" value="F:DNA polymerase binding"/>
    <property type="evidence" value="ECO:0007669"/>
    <property type="project" value="TreeGrafter"/>
</dbReference>
<evidence type="ECO:0000256" key="2">
    <source>
        <dbReference type="ARBA" id="ARBA00023306"/>
    </source>
</evidence>
<comment type="similarity">
    <text evidence="1">Belongs to the Cdt1 family.</text>
</comment>
<gene>
    <name evidence="5" type="ORF">H6P81_006540</name>
</gene>
<evidence type="ECO:0000256" key="3">
    <source>
        <dbReference type="SAM" id="MobiDB-lite"/>
    </source>
</evidence>
<dbReference type="EMBL" id="JAINDJ010000003">
    <property type="protein sequence ID" value="KAG9453636.1"/>
    <property type="molecule type" value="Genomic_DNA"/>
</dbReference>
<dbReference type="GO" id="GO:0003677">
    <property type="term" value="F:DNA binding"/>
    <property type="evidence" value="ECO:0007669"/>
    <property type="project" value="InterPro"/>
</dbReference>
<dbReference type="Pfam" id="PF16679">
    <property type="entry name" value="CDT1_C"/>
    <property type="match status" value="1"/>
</dbReference>
<feature type="domain" description="CDT1 Geminin-binding" evidence="4">
    <location>
        <begin position="107"/>
        <end position="234"/>
    </location>
</feature>